<sequence>MIYRGSVVTTPGIRSKNILSIQSSQTSLQSTSGARPRALWSWALYDWANSAFFTIILTFVFARYFSQGVVGDDVAGTEYWGNIVGVTGIVIALAAPVLGAIADRSGRRKPWLVGFTLLCVVACAMLWFVRPTVDDFWWAVVWVSLGILGAEFAFIFYNTMLPDLAAPEKLGRWGWGLGYVGGVVCLVVALFGLVEADPGFLGLNRDEAEHVRATFLLVAIWYLVFALPLFFFTPDQPASGLSAGQALRAGLGQLRQSLAHAREYGHILRFLIARMLYTDGLATVFTFGGVYAAGTFGMSQTEVLQFGIALNVTAGIGALGFAWVDDAIGGRNTIFLSLAGLAATATAILLVETVFWFWVFGMALGIFVGPLQAASRSHLARAAPVHLRNQMFGLFTFSGKATAFAGPLLVGAVTAATGSQRWGMSTVLVFFAVGFLLMLTVPDAGTGKERKVGV</sequence>
<dbReference type="PANTHER" id="PTHR23519">
    <property type="entry name" value="AUTOPHAGY-RELATED PROTEIN 22"/>
    <property type="match status" value="1"/>
</dbReference>
<dbReference type="PANTHER" id="PTHR23519:SF1">
    <property type="entry name" value="AUTOPHAGY-RELATED PROTEIN 22"/>
    <property type="match status" value="1"/>
</dbReference>
<feature type="domain" description="Major facilitator superfamily (MFS) profile" evidence="7">
    <location>
        <begin position="266"/>
        <end position="454"/>
    </location>
</feature>
<organism evidence="8 9">
    <name type="scientific">Marinobacter persicus</name>
    <dbReference type="NCBI Taxonomy" id="930118"/>
    <lineage>
        <taxon>Bacteria</taxon>
        <taxon>Pseudomonadati</taxon>
        <taxon>Pseudomonadota</taxon>
        <taxon>Gammaproteobacteria</taxon>
        <taxon>Pseudomonadales</taxon>
        <taxon>Marinobacteraceae</taxon>
        <taxon>Marinobacter</taxon>
    </lineage>
</organism>
<dbReference type="InterPro" id="IPR050495">
    <property type="entry name" value="ATG22/LtaA_families"/>
</dbReference>
<dbReference type="EMBL" id="FOSC01000010">
    <property type="protein sequence ID" value="SFK08036.1"/>
    <property type="molecule type" value="Genomic_DNA"/>
</dbReference>
<keyword evidence="9" id="KW-1185">Reference proteome</keyword>
<keyword evidence="2" id="KW-0813">Transport</keyword>
<accession>A0A1I3WNK2</accession>
<dbReference type="InterPro" id="IPR020846">
    <property type="entry name" value="MFS_dom"/>
</dbReference>
<feature type="transmembrane region" description="Helical" evidence="6">
    <location>
        <begin position="276"/>
        <end position="297"/>
    </location>
</feature>
<evidence type="ECO:0000259" key="7">
    <source>
        <dbReference type="PROSITE" id="PS50850"/>
    </source>
</evidence>
<evidence type="ECO:0000256" key="6">
    <source>
        <dbReference type="SAM" id="Phobius"/>
    </source>
</evidence>
<dbReference type="Pfam" id="PF11700">
    <property type="entry name" value="ATG22"/>
    <property type="match status" value="2"/>
</dbReference>
<keyword evidence="5 6" id="KW-0472">Membrane</keyword>
<proteinExistence type="predicted"/>
<feature type="transmembrane region" description="Helical" evidence="6">
    <location>
        <begin position="136"/>
        <end position="161"/>
    </location>
</feature>
<feature type="transmembrane region" description="Helical" evidence="6">
    <location>
        <begin position="303"/>
        <end position="324"/>
    </location>
</feature>
<feature type="transmembrane region" description="Helical" evidence="6">
    <location>
        <begin position="173"/>
        <end position="193"/>
    </location>
</feature>
<comment type="subcellular location">
    <subcellularLocation>
        <location evidence="1">Endomembrane system</location>
        <topology evidence="1">Multi-pass membrane protein</topology>
    </subcellularLocation>
</comment>
<name>A0A1I3WNK2_9GAMM</name>
<dbReference type="PROSITE" id="PS50850">
    <property type="entry name" value="MFS"/>
    <property type="match status" value="1"/>
</dbReference>
<dbReference type="GO" id="GO:0012505">
    <property type="term" value="C:endomembrane system"/>
    <property type="evidence" value="ECO:0007669"/>
    <property type="project" value="UniProtKB-SubCell"/>
</dbReference>
<feature type="transmembrane region" description="Helical" evidence="6">
    <location>
        <begin position="79"/>
        <end position="99"/>
    </location>
</feature>
<feature type="transmembrane region" description="Helical" evidence="6">
    <location>
        <begin position="44"/>
        <end position="64"/>
    </location>
</feature>
<dbReference type="InterPro" id="IPR036259">
    <property type="entry name" value="MFS_trans_sf"/>
</dbReference>
<feature type="transmembrane region" description="Helical" evidence="6">
    <location>
        <begin position="333"/>
        <end position="350"/>
    </location>
</feature>
<feature type="transmembrane region" description="Helical" evidence="6">
    <location>
        <begin position="213"/>
        <end position="232"/>
    </location>
</feature>
<dbReference type="Proteomes" id="UP000199445">
    <property type="component" value="Unassembled WGS sequence"/>
</dbReference>
<dbReference type="AlphaFoldDB" id="A0A1I3WNK2"/>
<dbReference type="RefSeq" id="WP_091705680.1">
    <property type="nucleotide sequence ID" value="NZ_BMYN01000006.1"/>
</dbReference>
<gene>
    <name evidence="8" type="ORF">SAMN05216429_1109</name>
</gene>
<evidence type="ECO:0000313" key="8">
    <source>
        <dbReference type="EMBL" id="SFK08036.1"/>
    </source>
</evidence>
<feature type="transmembrane region" description="Helical" evidence="6">
    <location>
        <begin position="422"/>
        <end position="441"/>
    </location>
</feature>
<evidence type="ECO:0000256" key="4">
    <source>
        <dbReference type="ARBA" id="ARBA00022989"/>
    </source>
</evidence>
<reference evidence="8 9" key="1">
    <citation type="submission" date="2016-10" db="EMBL/GenBank/DDBJ databases">
        <authorList>
            <person name="de Groot N.N."/>
        </authorList>
    </citation>
    <scope>NUCLEOTIDE SEQUENCE [LARGE SCALE GENOMIC DNA]</scope>
    <source>
        <strain evidence="8 9">IBRC-M 10445</strain>
    </source>
</reference>
<evidence type="ECO:0000313" key="9">
    <source>
        <dbReference type="Proteomes" id="UP000199445"/>
    </source>
</evidence>
<keyword evidence="4 6" id="KW-1133">Transmembrane helix</keyword>
<dbReference type="InterPro" id="IPR024671">
    <property type="entry name" value="Atg22-like"/>
</dbReference>
<dbReference type="OrthoDB" id="9768783at2"/>
<feature type="transmembrane region" description="Helical" evidence="6">
    <location>
        <begin position="356"/>
        <end position="374"/>
    </location>
</feature>
<dbReference type="GO" id="GO:0022857">
    <property type="term" value="F:transmembrane transporter activity"/>
    <property type="evidence" value="ECO:0007669"/>
    <property type="project" value="InterPro"/>
</dbReference>
<evidence type="ECO:0000256" key="2">
    <source>
        <dbReference type="ARBA" id="ARBA00022448"/>
    </source>
</evidence>
<evidence type="ECO:0000256" key="3">
    <source>
        <dbReference type="ARBA" id="ARBA00022692"/>
    </source>
</evidence>
<dbReference type="SUPFAM" id="SSF103473">
    <property type="entry name" value="MFS general substrate transporter"/>
    <property type="match status" value="1"/>
</dbReference>
<feature type="transmembrane region" description="Helical" evidence="6">
    <location>
        <begin position="394"/>
        <end position="416"/>
    </location>
</feature>
<evidence type="ECO:0000256" key="5">
    <source>
        <dbReference type="ARBA" id="ARBA00023136"/>
    </source>
</evidence>
<dbReference type="Gene3D" id="1.20.1250.20">
    <property type="entry name" value="MFS general substrate transporter like domains"/>
    <property type="match status" value="1"/>
</dbReference>
<protein>
    <submittedName>
        <fullName evidence="8">MFS transporter, UMF1 family</fullName>
    </submittedName>
</protein>
<keyword evidence="3 6" id="KW-0812">Transmembrane</keyword>
<evidence type="ECO:0000256" key="1">
    <source>
        <dbReference type="ARBA" id="ARBA00004127"/>
    </source>
</evidence>
<feature type="transmembrane region" description="Helical" evidence="6">
    <location>
        <begin position="111"/>
        <end position="130"/>
    </location>
</feature>